<reference evidence="7" key="1">
    <citation type="submission" date="2016-10" db="EMBL/GenBank/DDBJ databases">
        <authorList>
            <person name="Varghese N."/>
            <person name="Submissions S."/>
        </authorList>
    </citation>
    <scope>NUCLEOTIDE SEQUENCE [LARGE SCALE GENOMIC DNA]</scope>
    <source>
        <strain evidence="7">CGMCC 1.7061</strain>
    </source>
</reference>
<evidence type="ECO:0000256" key="2">
    <source>
        <dbReference type="ARBA" id="ARBA00012528"/>
    </source>
</evidence>
<dbReference type="NCBIfam" id="TIGR00254">
    <property type="entry name" value="GGDEF"/>
    <property type="match status" value="1"/>
</dbReference>
<evidence type="ECO:0000256" key="3">
    <source>
        <dbReference type="ARBA" id="ARBA00034247"/>
    </source>
</evidence>
<dbReference type="GO" id="GO:0052621">
    <property type="term" value="F:diguanylate cyclase activity"/>
    <property type="evidence" value="ECO:0007669"/>
    <property type="project" value="UniProtKB-EC"/>
</dbReference>
<sequence>MVRSPLSLTSKAMATNPSLVVLGFRRQIVYHLHFWALVAVLPLVMVQWEQGHLLLSALLALFCVNAVLVIVCLRWWKFYFLQGWPFVLLAILSSTYSTVINGHAGLYWAYPAAAAVFFLLPLRSAIACNALFVVTMSVVSFQRFPEADFWRITFSLGLTCIFALIFAWLVGRLKEELVQIATTDPLTGCLNRSQLADMLNSQIQMRERYERVSSIVLLDLDYFKDINDRWGHVTGDRVLKEISARMKARLRESDKMFRIGGEEFMLVLPETRQREAEQLTQQLLINIASSPLIDNIMATASAGVTEVKKGDTWSTWLNRADQALYQAKHRGRNCLVGGQEPIQASATIVSPAS</sequence>
<dbReference type="Pfam" id="PF00990">
    <property type="entry name" value="GGDEF"/>
    <property type="match status" value="1"/>
</dbReference>
<comment type="cofactor">
    <cofactor evidence="1">
        <name>Mg(2+)</name>
        <dbReference type="ChEBI" id="CHEBI:18420"/>
    </cofactor>
</comment>
<dbReference type="SUPFAM" id="SSF55073">
    <property type="entry name" value="Nucleotide cyclase"/>
    <property type="match status" value="1"/>
</dbReference>
<dbReference type="Proteomes" id="UP000198519">
    <property type="component" value="Unassembled WGS sequence"/>
</dbReference>
<dbReference type="PANTHER" id="PTHR45138">
    <property type="entry name" value="REGULATORY COMPONENTS OF SENSORY TRANSDUCTION SYSTEM"/>
    <property type="match status" value="1"/>
</dbReference>
<gene>
    <name evidence="6" type="ORF">SAMN04487963_0449</name>
</gene>
<keyword evidence="7" id="KW-1185">Reference proteome</keyword>
<keyword evidence="4" id="KW-0472">Membrane</keyword>
<accession>A0A1I4LFM7</accession>
<protein>
    <recommendedName>
        <fullName evidence="2">diguanylate cyclase</fullName>
        <ecNumber evidence="2">2.7.7.65</ecNumber>
    </recommendedName>
</protein>
<dbReference type="STRING" id="488535.SAMN04487963_0449"/>
<dbReference type="InterPro" id="IPR000160">
    <property type="entry name" value="GGDEF_dom"/>
</dbReference>
<dbReference type="FunFam" id="3.30.70.270:FF:000001">
    <property type="entry name" value="Diguanylate cyclase domain protein"/>
    <property type="match status" value="1"/>
</dbReference>
<dbReference type="EMBL" id="FOUE01000001">
    <property type="protein sequence ID" value="SFL89699.1"/>
    <property type="molecule type" value="Genomic_DNA"/>
</dbReference>
<name>A0A1I4LFM7_9GAMM</name>
<evidence type="ECO:0000313" key="6">
    <source>
        <dbReference type="EMBL" id="SFL89699.1"/>
    </source>
</evidence>
<dbReference type="SMART" id="SM00267">
    <property type="entry name" value="GGDEF"/>
    <property type="match status" value="1"/>
</dbReference>
<dbReference type="InterPro" id="IPR050469">
    <property type="entry name" value="Diguanylate_Cyclase"/>
</dbReference>
<feature type="domain" description="GGDEF" evidence="5">
    <location>
        <begin position="211"/>
        <end position="340"/>
    </location>
</feature>
<comment type="catalytic activity">
    <reaction evidence="3">
        <text>2 GTP = 3',3'-c-di-GMP + 2 diphosphate</text>
        <dbReference type="Rhea" id="RHEA:24898"/>
        <dbReference type="ChEBI" id="CHEBI:33019"/>
        <dbReference type="ChEBI" id="CHEBI:37565"/>
        <dbReference type="ChEBI" id="CHEBI:58805"/>
        <dbReference type="EC" id="2.7.7.65"/>
    </reaction>
</comment>
<dbReference type="CDD" id="cd01949">
    <property type="entry name" value="GGDEF"/>
    <property type="match status" value="1"/>
</dbReference>
<evidence type="ECO:0000256" key="4">
    <source>
        <dbReference type="SAM" id="Phobius"/>
    </source>
</evidence>
<feature type="transmembrane region" description="Helical" evidence="4">
    <location>
        <begin position="152"/>
        <end position="170"/>
    </location>
</feature>
<keyword evidence="4" id="KW-1133">Transmembrane helix</keyword>
<dbReference type="InterPro" id="IPR029787">
    <property type="entry name" value="Nucleotide_cyclase"/>
</dbReference>
<feature type="transmembrane region" description="Helical" evidence="4">
    <location>
        <begin position="82"/>
        <end position="100"/>
    </location>
</feature>
<dbReference type="PROSITE" id="PS50887">
    <property type="entry name" value="GGDEF"/>
    <property type="match status" value="1"/>
</dbReference>
<evidence type="ECO:0000259" key="5">
    <source>
        <dbReference type="PROSITE" id="PS50887"/>
    </source>
</evidence>
<keyword evidence="4" id="KW-0812">Transmembrane</keyword>
<evidence type="ECO:0000313" key="7">
    <source>
        <dbReference type="Proteomes" id="UP000198519"/>
    </source>
</evidence>
<feature type="transmembrane region" description="Helical" evidence="4">
    <location>
        <begin position="28"/>
        <end position="46"/>
    </location>
</feature>
<proteinExistence type="predicted"/>
<evidence type="ECO:0000256" key="1">
    <source>
        <dbReference type="ARBA" id="ARBA00001946"/>
    </source>
</evidence>
<dbReference type="EC" id="2.7.7.65" evidence="2"/>
<organism evidence="6 7">
    <name type="scientific">Marinobacter zhejiangensis</name>
    <dbReference type="NCBI Taxonomy" id="488535"/>
    <lineage>
        <taxon>Bacteria</taxon>
        <taxon>Pseudomonadati</taxon>
        <taxon>Pseudomonadota</taxon>
        <taxon>Gammaproteobacteria</taxon>
        <taxon>Pseudomonadales</taxon>
        <taxon>Marinobacteraceae</taxon>
        <taxon>Marinobacter</taxon>
    </lineage>
</organism>
<dbReference type="InterPro" id="IPR043128">
    <property type="entry name" value="Rev_trsase/Diguanyl_cyclase"/>
</dbReference>
<feature type="transmembrane region" description="Helical" evidence="4">
    <location>
        <begin position="53"/>
        <end position="76"/>
    </location>
</feature>
<dbReference type="Gene3D" id="3.30.70.270">
    <property type="match status" value="1"/>
</dbReference>
<dbReference type="PANTHER" id="PTHR45138:SF9">
    <property type="entry name" value="DIGUANYLATE CYCLASE DGCM-RELATED"/>
    <property type="match status" value="1"/>
</dbReference>
<feature type="transmembrane region" description="Helical" evidence="4">
    <location>
        <begin position="107"/>
        <end position="132"/>
    </location>
</feature>
<dbReference type="AlphaFoldDB" id="A0A1I4LFM7"/>